<dbReference type="GO" id="GO:0008270">
    <property type="term" value="F:zinc ion binding"/>
    <property type="evidence" value="ECO:0007669"/>
    <property type="project" value="UniProtKB-KW"/>
</dbReference>
<evidence type="ECO:0000256" key="9">
    <source>
        <dbReference type="SAM" id="MobiDB-lite"/>
    </source>
</evidence>
<dbReference type="GO" id="GO:0016567">
    <property type="term" value="P:protein ubiquitination"/>
    <property type="evidence" value="ECO:0007669"/>
    <property type="project" value="InterPro"/>
</dbReference>
<dbReference type="OrthoDB" id="1431934at2759"/>
<evidence type="ECO:0000256" key="5">
    <source>
        <dbReference type="ARBA" id="ARBA00022737"/>
    </source>
</evidence>
<keyword evidence="6" id="KW-0863">Zinc-finger</keyword>
<dbReference type="Proteomes" id="UP000799428">
    <property type="component" value="Unassembled WGS sequence"/>
</dbReference>
<dbReference type="EC" id="2.3.2.31" evidence="2"/>
<dbReference type="Pfam" id="PF22191">
    <property type="entry name" value="IBR_1"/>
    <property type="match status" value="1"/>
</dbReference>
<feature type="region of interest" description="Disordered" evidence="9">
    <location>
        <begin position="350"/>
        <end position="436"/>
    </location>
</feature>
<feature type="compositionally biased region" description="Basic and acidic residues" evidence="9">
    <location>
        <begin position="1"/>
        <end position="17"/>
    </location>
</feature>
<dbReference type="Gene3D" id="3.30.40.10">
    <property type="entry name" value="Zinc/RING finger domain, C3HC4 (zinc finger)"/>
    <property type="match status" value="1"/>
</dbReference>
<name>A0A6G1JTS9_9PLEO</name>
<feature type="domain" description="RING-type" evidence="10">
    <location>
        <begin position="59"/>
        <end position="272"/>
    </location>
</feature>
<proteinExistence type="predicted"/>
<keyword evidence="5" id="KW-0677">Repeat</keyword>
<keyword evidence="7" id="KW-0833">Ubl conjugation pathway</keyword>
<keyword evidence="4" id="KW-0479">Metal-binding</keyword>
<dbReference type="GO" id="GO:0061630">
    <property type="term" value="F:ubiquitin protein ligase activity"/>
    <property type="evidence" value="ECO:0007669"/>
    <property type="project" value="UniProtKB-EC"/>
</dbReference>
<gene>
    <name evidence="11" type="ORF">K504DRAFT_463090</name>
</gene>
<evidence type="ECO:0000256" key="4">
    <source>
        <dbReference type="ARBA" id="ARBA00022723"/>
    </source>
</evidence>
<evidence type="ECO:0000256" key="3">
    <source>
        <dbReference type="ARBA" id="ARBA00022679"/>
    </source>
</evidence>
<dbReference type="InterPro" id="IPR031127">
    <property type="entry name" value="E3_UB_ligase_RBR"/>
</dbReference>
<evidence type="ECO:0000256" key="7">
    <source>
        <dbReference type="ARBA" id="ARBA00022786"/>
    </source>
</evidence>
<evidence type="ECO:0000313" key="11">
    <source>
        <dbReference type="EMBL" id="KAF2704016.1"/>
    </source>
</evidence>
<keyword evidence="8" id="KW-0862">Zinc</keyword>
<feature type="region of interest" description="Disordered" evidence="9">
    <location>
        <begin position="1"/>
        <end position="60"/>
    </location>
</feature>
<dbReference type="InterPro" id="IPR002867">
    <property type="entry name" value="IBR_dom"/>
</dbReference>
<evidence type="ECO:0000256" key="1">
    <source>
        <dbReference type="ARBA" id="ARBA00001798"/>
    </source>
</evidence>
<dbReference type="SUPFAM" id="SSF57850">
    <property type="entry name" value="RING/U-box"/>
    <property type="match status" value="2"/>
</dbReference>
<keyword evidence="12" id="KW-1185">Reference proteome</keyword>
<sequence>MAPKTRLSERPERRVDYNTRGQGSRNIPGSATGLLTRASGITKEKRPEKKTSGKKGPPPKRECNLCCHERSELSFPTHKIPESELCTHLCGTCKGCLERCVRVKIDDRKLNKAEIACPFPNCKCVLSFQDVKLIVTRRVFQDWDTALTRHFTRASENFIACLNPECGHHFSVDGCIMEGNEKIECPYCYYELCGLCNRPWHSERGCDENKTAENQMSENEINSLGARPCPKCGVRIHKTGGCDHMTCNQCGENFCWKCLAKYTGNTQHLPFCIHGVAHIAQDPVSYQDGTPNVIANTLEYGLGVPSVATQHSFEALIPDAVSQRPDHPEIASRRAVRKWAVQAALQKSAPNQLQQLLDRPPPVPPRDPLLHGPAPAHPSGLPLRGPPLPKLSPSMGPSEGRVGGLSPSFTGRVAGRRSHIPQKYDVIDLTGDEQGL</sequence>
<feature type="compositionally biased region" description="Polar residues" evidence="9">
    <location>
        <begin position="19"/>
        <end position="29"/>
    </location>
</feature>
<evidence type="ECO:0000259" key="10">
    <source>
        <dbReference type="PROSITE" id="PS51873"/>
    </source>
</evidence>
<evidence type="ECO:0000256" key="2">
    <source>
        <dbReference type="ARBA" id="ARBA00012251"/>
    </source>
</evidence>
<dbReference type="PANTHER" id="PTHR11685">
    <property type="entry name" value="RBR FAMILY RING FINGER AND IBR DOMAIN-CONTAINING"/>
    <property type="match status" value="1"/>
</dbReference>
<reference evidence="11" key="1">
    <citation type="journal article" date="2020" name="Stud. Mycol.">
        <title>101 Dothideomycetes genomes: a test case for predicting lifestyles and emergence of pathogens.</title>
        <authorList>
            <person name="Haridas S."/>
            <person name="Albert R."/>
            <person name="Binder M."/>
            <person name="Bloem J."/>
            <person name="Labutti K."/>
            <person name="Salamov A."/>
            <person name="Andreopoulos B."/>
            <person name="Baker S."/>
            <person name="Barry K."/>
            <person name="Bills G."/>
            <person name="Bluhm B."/>
            <person name="Cannon C."/>
            <person name="Castanera R."/>
            <person name="Culley D."/>
            <person name="Daum C."/>
            <person name="Ezra D."/>
            <person name="Gonzalez J."/>
            <person name="Henrissat B."/>
            <person name="Kuo A."/>
            <person name="Liang C."/>
            <person name="Lipzen A."/>
            <person name="Lutzoni F."/>
            <person name="Magnuson J."/>
            <person name="Mondo S."/>
            <person name="Nolan M."/>
            <person name="Ohm R."/>
            <person name="Pangilinan J."/>
            <person name="Park H.-J."/>
            <person name="Ramirez L."/>
            <person name="Alfaro M."/>
            <person name="Sun H."/>
            <person name="Tritt A."/>
            <person name="Yoshinaga Y."/>
            <person name="Zwiers L.-H."/>
            <person name="Turgeon B."/>
            <person name="Goodwin S."/>
            <person name="Spatafora J."/>
            <person name="Crous P."/>
            <person name="Grigoriev I."/>
        </authorList>
    </citation>
    <scope>NUCLEOTIDE SEQUENCE</scope>
    <source>
        <strain evidence="11">CBS 279.74</strain>
    </source>
</reference>
<dbReference type="Gene3D" id="1.20.120.1750">
    <property type="match status" value="1"/>
</dbReference>
<dbReference type="InterPro" id="IPR044066">
    <property type="entry name" value="TRIAD_supradom"/>
</dbReference>
<dbReference type="Pfam" id="PF01485">
    <property type="entry name" value="IBR"/>
    <property type="match status" value="1"/>
</dbReference>
<dbReference type="PROSITE" id="PS51873">
    <property type="entry name" value="TRIAD"/>
    <property type="match status" value="1"/>
</dbReference>
<evidence type="ECO:0000256" key="6">
    <source>
        <dbReference type="ARBA" id="ARBA00022771"/>
    </source>
</evidence>
<protein>
    <recommendedName>
        <fullName evidence="2">RBR-type E3 ubiquitin transferase</fullName>
        <ecNumber evidence="2">2.3.2.31</ecNumber>
    </recommendedName>
</protein>
<dbReference type="CDD" id="cd20336">
    <property type="entry name" value="Rcat_RBR"/>
    <property type="match status" value="1"/>
</dbReference>
<dbReference type="InterPro" id="IPR013083">
    <property type="entry name" value="Znf_RING/FYVE/PHD"/>
</dbReference>
<accession>A0A6G1JTS9</accession>
<dbReference type="SMART" id="SM00647">
    <property type="entry name" value="IBR"/>
    <property type="match status" value="2"/>
</dbReference>
<comment type="catalytic activity">
    <reaction evidence="1">
        <text>[E2 ubiquitin-conjugating enzyme]-S-ubiquitinyl-L-cysteine + [acceptor protein]-L-lysine = [E2 ubiquitin-conjugating enzyme]-L-cysteine + [acceptor protein]-N(6)-ubiquitinyl-L-lysine.</text>
        <dbReference type="EC" id="2.3.2.31"/>
    </reaction>
</comment>
<evidence type="ECO:0000256" key="8">
    <source>
        <dbReference type="ARBA" id="ARBA00022833"/>
    </source>
</evidence>
<organism evidence="11 12">
    <name type="scientific">Pleomassaria siparia CBS 279.74</name>
    <dbReference type="NCBI Taxonomy" id="1314801"/>
    <lineage>
        <taxon>Eukaryota</taxon>
        <taxon>Fungi</taxon>
        <taxon>Dikarya</taxon>
        <taxon>Ascomycota</taxon>
        <taxon>Pezizomycotina</taxon>
        <taxon>Dothideomycetes</taxon>
        <taxon>Pleosporomycetidae</taxon>
        <taxon>Pleosporales</taxon>
        <taxon>Pleomassariaceae</taxon>
        <taxon>Pleomassaria</taxon>
    </lineage>
</organism>
<evidence type="ECO:0000313" key="12">
    <source>
        <dbReference type="Proteomes" id="UP000799428"/>
    </source>
</evidence>
<feature type="compositionally biased region" description="Basic and acidic residues" evidence="9">
    <location>
        <begin position="42"/>
        <end position="51"/>
    </location>
</feature>
<dbReference type="AlphaFoldDB" id="A0A6G1JTS9"/>
<keyword evidence="3" id="KW-0808">Transferase</keyword>
<dbReference type="CDD" id="cd20335">
    <property type="entry name" value="BRcat_RBR"/>
    <property type="match status" value="1"/>
</dbReference>
<dbReference type="EMBL" id="MU005784">
    <property type="protein sequence ID" value="KAF2704016.1"/>
    <property type="molecule type" value="Genomic_DNA"/>
</dbReference>